<evidence type="ECO:0008006" key="4">
    <source>
        <dbReference type="Google" id="ProtNLM"/>
    </source>
</evidence>
<dbReference type="InterPro" id="IPR011010">
    <property type="entry name" value="DNA_brk_join_enz"/>
</dbReference>
<dbReference type="InterPro" id="IPR052925">
    <property type="entry name" value="Phage_Integrase-like_Recomb"/>
</dbReference>
<keyword evidence="3" id="KW-1185">Reference proteome</keyword>
<dbReference type="AlphaFoldDB" id="A0A0M0JQJ9"/>
<dbReference type="GO" id="GO:0006310">
    <property type="term" value="P:DNA recombination"/>
    <property type="evidence" value="ECO:0007669"/>
    <property type="project" value="UniProtKB-KW"/>
</dbReference>
<dbReference type="Proteomes" id="UP000037460">
    <property type="component" value="Unassembled WGS sequence"/>
</dbReference>
<evidence type="ECO:0000313" key="2">
    <source>
        <dbReference type="EMBL" id="KOO28876.1"/>
    </source>
</evidence>
<dbReference type="Gene3D" id="1.10.443.10">
    <property type="entry name" value="Intergrase catalytic core"/>
    <property type="match status" value="1"/>
</dbReference>
<sequence>MVRDQSLEDSAVAYLAVGVQTSEGRCKQGWIWWQDFMRALGESPEQHGELADGPQVRLRIEGYYLRFVVWLVHVRRVQVETARKYFGEALSAHTSFYGPPVPGYNMPRVRKMLRGMEKVIDAPPRRKRRAVRTQDLKDSLDRLPTDSVSAVNARACASVGFCGLLRAAEMSLQRGQAWSKARSLSRADVSFLSRPVGGQEAEWVSFDEVERRGIAPVAAQVMMRPCKKLRYRGGKTVPVFLFDGTILTPVQDLLLLFRIDRVPPERYDATPLFRRASGASFTTDYVREVVRFLMHSVGLAPELYGGHSLRIGGASAALAANVSEAVIRAMGRWDSDVYELYLRYSLTCARQMGSVIASTSFEDFEAMFDHEEFVRS</sequence>
<dbReference type="OrthoDB" id="2678913at2759"/>
<comment type="caution">
    <text evidence="2">The sequence shown here is derived from an EMBL/GenBank/DDBJ whole genome shotgun (WGS) entry which is preliminary data.</text>
</comment>
<keyword evidence="1" id="KW-0233">DNA recombination</keyword>
<organism evidence="2 3">
    <name type="scientific">Chrysochromulina tobinii</name>
    <dbReference type="NCBI Taxonomy" id="1460289"/>
    <lineage>
        <taxon>Eukaryota</taxon>
        <taxon>Haptista</taxon>
        <taxon>Haptophyta</taxon>
        <taxon>Prymnesiophyceae</taxon>
        <taxon>Prymnesiales</taxon>
        <taxon>Chrysochromulinaceae</taxon>
        <taxon>Chrysochromulina</taxon>
    </lineage>
</organism>
<dbReference type="InterPro" id="IPR013762">
    <property type="entry name" value="Integrase-like_cat_sf"/>
</dbReference>
<dbReference type="GO" id="GO:0003677">
    <property type="term" value="F:DNA binding"/>
    <property type="evidence" value="ECO:0007669"/>
    <property type="project" value="InterPro"/>
</dbReference>
<accession>A0A0M0JQJ9</accession>
<evidence type="ECO:0000256" key="1">
    <source>
        <dbReference type="ARBA" id="ARBA00023172"/>
    </source>
</evidence>
<dbReference type="PANTHER" id="PTHR34605:SF4">
    <property type="entry name" value="DNA ADENINE METHYLTRANSFERASE"/>
    <property type="match status" value="1"/>
</dbReference>
<proteinExistence type="predicted"/>
<dbReference type="GO" id="GO:0015074">
    <property type="term" value="P:DNA integration"/>
    <property type="evidence" value="ECO:0007669"/>
    <property type="project" value="InterPro"/>
</dbReference>
<evidence type="ECO:0000313" key="3">
    <source>
        <dbReference type="Proteomes" id="UP000037460"/>
    </source>
</evidence>
<protein>
    <recommendedName>
        <fullName evidence="4">Tyr recombinase domain-containing protein</fullName>
    </recommendedName>
</protein>
<dbReference type="PANTHER" id="PTHR34605">
    <property type="entry name" value="PHAGE_INTEGRASE DOMAIN-CONTAINING PROTEIN"/>
    <property type="match status" value="1"/>
</dbReference>
<dbReference type="EMBL" id="JWZX01002499">
    <property type="protein sequence ID" value="KOO28876.1"/>
    <property type="molecule type" value="Genomic_DNA"/>
</dbReference>
<dbReference type="SUPFAM" id="SSF56349">
    <property type="entry name" value="DNA breaking-rejoining enzymes"/>
    <property type="match status" value="1"/>
</dbReference>
<name>A0A0M0JQJ9_9EUKA</name>
<gene>
    <name evidence="2" type="ORF">Ctob_005272</name>
</gene>
<reference evidence="3" key="1">
    <citation type="journal article" date="2015" name="PLoS Genet.">
        <title>Genome Sequence and Transcriptome Analyses of Chrysochromulina tobin: Metabolic Tools for Enhanced Algal Fitness in the Prominent Order Prymnesiales (Haptophyceae).</title>
        <authorList>
            <person name="Hovde B.T."/>
            <person name="Deodato C.R."/>
            <person name="Hunsperger H.M."/>
            <person name="Ryken S.A."/>
            <person name="Yost W."/>
            <person name="Jha R.K."/>
            <person name="Patterson J."/>
            <person name="Monnat R.J. Jr."/>
            <person name="Barlow S.B."/>
            <person name="Starkenburg S.R."/>
            <person name="Cattolico R.A."/>
        </authorList>
    </citation>
    <scope>NUCLEOTIDE SEQUENCE</scope>
    <source>
        <strain evidence="3">CCMP291</strain>
    </source>
</reference>